<keyword evidence="2" id="KW-0732">Signal</keyword>
<dbReference type="EC" id="3.2.1.178" evidence="4"/>
<feature type="chain" id="PRO_5022915121" evidence="2">
    <location>
        <begin position="28"/>
        <end position="286"/>
    </location>
</feature>
<protein>
    <submittedName>
        <fullName evidence="4">Beta-porphyranase B</fullName>
        <ecNumber evidence="4">3.2.1.178</ecNumber>
    </submittedName>
</protein>
<dbReference type="GO" id="GO:0005975">
    <property type="term" value="P:carbohydrate metabolic process"/>
    <property type="evidence" value="ECO:0007669"/>
    <property type="project" value="InterPro"/>
</dbReference>
<feature type="domain" description="GH16" evidence="3">
    <location>
        <begin position="34"/>
        <end position="284"/>
    </location>
</feature>
<dbReference type="OrthoDB" id="9809583at2"/>
<evidence type="ECO:0000259" key="3">
    <source>
        <dbReference type="PROSITE" id="PS51762"/>
    </source>
</evidence>
<dbReference type="AlphaFoldDB" id="A0A5C5Y849"/>
<evidence type="ECO:0000256" key="2">
    <source>
        <dbReference type="SAM" id="SignalP"/>
    </source>
</evidence>
<keyword evidence="4" id="KW-0326">Glycosidase</keyword>
<comment type="caution">
    <text evidence="4">The sequence shown here is derived from an EMBL/GenBank/DDBJ whole genome shotgun (WGS) entry which is preliminary data.</text>
</comment>
<comment type="similarity">
    <text evidence="1">Belongs to the glycosyl hydrolase 16 family.</text>
</comment>
<dbReference type="InterPro" id="IPR000757">
    <property type="entry name" value="Beta-glucanase-like"/>
</dbReference>
<evidence type="ECO:0000313" key="4">
    <source>
        <dbReference type="EMBL" id="TWT71847.1"/>
    </source>
</evidence>
<dbReference type="Pfam" id="PF00722">
    <property type="entry name" value="Glyco_hydro_16"/>
    <property type="match status" value="1"/>
</dbReference>
<dbReference type="EMBL" id="SJPL01000001">
    <property type="protein sequence ID" value="TWT71847.1"/>
    <property type="molecule type" value="Genomic_DNA"/>
</dbReference>
<reference evidence="4 5" key="1">
    <citation type="submission" date="2019-02" db="EMBL/GenBank/DDBJ databases">
        <title>Deep-cultivation of Planctomycetes and their phenomic and genomic characterization uncovers novel biology.</title>
        <authorList>
            <person name="Wiegand S."/>
            <person name="Jogler M."/>
            <person name="Boedeker C."/>
            <person name="Pinto D."/>
            <person name="Vollmers J."/>
            <person name="Rivas-Marin E."/>
            <person name="Kohn T."/>
            <person name="Peeters S.H."/>
            <person name="Heuer A."/>
            <person name="Rast P."/>
            <person name="Oberbeckmann S."/>
            <person name="Bunk B."/>
            <person name="Jeske O."/>
            <person name="Meyerdierks A."/>
            <person name="Storesund J.E."/>
            <person name="Kallscheuer N."/>
            <person name="Luecker S."/>
            <person name="Lage O.M."/>
            <person name="Pohl T."/>
            <person name="Merkel B.J."/>
            <person name="Hornburger P."/>
            <person name="Mueller R.-W."/>
            <person name="Bruemmer F."/>
            <person name="Labrenz M."/>
            <person name="Spormann A.M."/>
            <person name="Op Den Camp H."/>
            <person name="Overmann J."/>
            <person name="Amann R."/>
            <person name="Jetten M.S.M."/>
            <person name="Mascher T."/>
            <person name="Medema M.H."/>
            <person name="Devos D.P."/>
            <person name="Kaster A.-K."/>
            <person name="Ovreas L."/>
            <person name="Rohde M."/>
            <person name="Galperin M.Y."/>
            <person name="Jogler C."/>
        </authorList>
    </citation>
    <scope>NUCLEOTIDE SEQUENCE [LARGE SCALE GENOMIC DNA]</scope>
    <source>
        <strain evidence="4 5">Pan14r</strain>
    </source>
</reference>
<accession>A0A5C5Y849</accession>
<keyword evidence="4" id="KW-0378">Hydrolase</keyword>
<keyword evidence="5" id="KW-1185">Reference proteome</keyword>
<dbReference type="InterPro" id="IPR013320">
    <property type="entry name" value="ConA-like_dom_sf"/>
</dbReference>
<evidence type="ECO:0000256" key="1">
    <source>
        <dbReference type="ARBA" id="ARBA00006865"/>
    </source>
</evidence>
<dbReference type="Proteomes" id="UP000317238">
    <property type="component" value="Unassembled WGS sequence"/>
</dbReference>
<feature type="signal peptide" evidence="2">
    <location>
        <begin position="1"/>
        <end position="27"/>
    </location>
</feature>
<dbReference type="RefSeq" id="WP_146440040.1">
    <property type="nucleotide sequence ID" value="NZ_SJPL01000001.1"/>
</dbReference>
<dbReference type="SUPFAM" id="SSF49899">
    <property type="entry name" value="Concanavalin A-like lectins/glucanases"/>
    <property type="match status" value="1"/>
</dbReference>
<dbReference type="PROSITE" id="PS51762">
    <property type="entry name" value="GH16_2"/>
    <property type="match status" value="1"/>
</dbReference>
<evidence type="ECO:0000313" key="5">
    <source>
        <dbReference type="Proteomes" id="UP000317238"/>
    </source>
</evidence>
<sequence length="286" mass="33044" precursor="true">MTLLTIPKRFLFFALTFLFAFQTIANAEPPTPPEGYRWVPDPRFTDEFDGDHLDADKWYDHHPTWKGRSPAKFMPSAVSIVDGKLRIRNSVLDQPDGPYTIAGGAVCSKSNQAHFGYYEVRMKASKVSMSSTFWFSNRGRKVEDRWIAQELDVQETIGGPKKHPNRPFGMFSNTHVWIRENGKKYSKSQPGQSEFKVSAADEFHTYGVWWVDANTAHFYHNDEFQFTLHPDTSIVSEPFTDPMQLNMVTETYNWETPPTPEELSDDTKNATYYDWVHGFRLEPIQP</sequence>
<dbReference type="Gene3D" id="2.60.120.200">
    <property type="match status" value="1"/>
</dbReference>
<gene>
    <name evidence="4" type="ORF">Pan14r_41640</name>
</gene>
<dbReference type="GO" id="GO:0004553">
    <property type="term" value="F:hydrolase activity, hydrolyzing O-glycosyl compounds"/>
    <property type="evidence" value="ECO:0007669"/>
    <property type="project" value="InterPro"/>
</dbReference>
<organism evidence="4 5">
    <name type="scientific">Crateriforma conspicua</name>
    <dbReference type="NCBI Taxonomy" id="2527996"/>
    <lineage>
        <taxon>Bacteria</taxon>
        <taxon>Pseudomonadati</taxon>
        <taxon>Planctomycetota</taxon>
        <taxon>Planctomycetia</taxon>
        <taxon>Planctomycetales</taxon>
        <taxon>Planctomycetaceae</taxon>
        <taxon>Crateriforma</taxon>
    </lineage>
</organism>
<proteinExistence type="inferred from homology"/>
<name>A0A5C5Y849_9PLAN</name>